<organism evidence="1 2">
    <name type="scientific">Exiguobacterium sp. (strain ATCC BAA-1283 / AT1b)</name>
    <dbReference type="NCBI Taxonomy" id="360911"/>
    <lineage>
        <taxon>Bacteria</taxon>
        <taxon>Bacillati</taxon>
        <taxon>Bacillota</taxon>
        <taxon>Bacilli</taxon>
        <taxon>Bacillales</taxon>
        <taxon>Bacillales Family XII. Incertae Sedis</taxon>
        <taxon>Exiguobacterium</taxon>
    </lineage>
</organism>
<evidence type="ECO:0000313" key="1">
    <source>
        <dbReference type="EMBL" id="ACQ69284.1"/>
    </source>
</evidence>
<sequence length="229" mass="27252">MREVRLSFNFFHDLENEKWALQMLNIFDTFQIEIGKMGFYEPLRTEFSNDTFVKMWTEGDDDFYSFICRLKNSKGYLNIHNLKDGLPGNVGFVFVVSKTNFLNEMDKWIRLFDRICREWGPFQASISRRIEEREDLMYETGFSKVKEVEWLNYWSDELLCVNSVSIPNGVKDYNCYDGVAFNKGYVFQLMNLIDDPSYYQLSEKIKAMIGPSFFYKCSEDLDLLDFYSH</sequence>
<name>C4L2M6_EXISA</name>
<proteinExistence type="predicted"/>
<dbReference type="STRING" id="360911.EAT1b_0352"/>
<dbReference type="RefSeq" id="WP_012726403.1">
    <property type="nucleotide sequence ID" value="NC_012673.1"/>
</dbReference>
<reference evidence="1 2" key="1">
    <citation type="journal article" date="2011" name="J. Bacteriol.">
        <title>Complete genome sequence of the Thermophilic Bacterium Exiguobacterium sp. AT1b.</title>
        <authorList>
            <person name="Vishnivetskaya T.A."/>
            <person name="Lucas S."/>
            <person name="Copeland A."/>
            <person name="Lapidus A."/>
            <person name="Glavina Del Rio T."/>
            <person name="Dalin E."/>
            <person name="Tice H."/>
            <person name="Bruce D.C."/>
            <person name="Goodwin L.A."/>
            <person name="Pitluck S."/>
            <person name="Saunders E."/>
            <person name="Brettin T."/>
            <person name="Detter C."/>
            <person name="Han C."/>
            <person name="Larimer F."/>
            <person name="Land M.L."/>
            <person name="Hauser L.J."/>
            <person name="Kyrpides N.C."/>
            <person name="Ovchinnikova G."/>
            <person name="Kathariou S."/>
            <person name="Ramaley R.F."/>
            <person name="Rodrigues D.F."/>
            <person name="Hendrix C."/>
            <person name="Richardson P."/>
            <person name="Tiedje J.M."/>
        </authorList>
    </citation>
    <scope>NUCLEOTIDE SEQUENCE [LARGE SCALE GENOMIC DNA]</scope>
    <source>
        <strain evidence="2">ATCC BAA-1283 / AT1b</strain>
    </source>
</reference>
<dbReference type="HOGENOM" id="CLU_1208288_0_0_9"/>
<dbReference type="EMBL" id="CP001615">
    <property type="protein sequence ID" value="ACQ69284.1"/>
    <property type="molecule type" value="Genomic_DNA"/>
</dbReference>
<dbReference type="AlphaFoldDB" id="C4L2M6"/>
<protein>
    <submittedName>
        <fullName evidence="1">Uncharacterized protein</fullName>
    </submittedName>
</protein>
<gene>
    <name evidence="1" type="ordered locus">EAT1b_0352</name>
</gene>
<accession>C4L2M6</accession>
<evidence type="ECO:0000313" key="2">
    <source>
        <dbReference type="Proteomes" id="UP000000716"/>
    </source>
</evidence>
<keyword evidence="2" id="KW-1185">Reference proteome</keyword>
<dbReference type="OrthoDB" id="2619877at2"/>
<dbReference type="Proteomes" id="UP000000716">
    <property type="component" value="Chromosome"/>
</dbReference>
<dbReference type="KEGG" id="eat:EAT1b_0352"/>